<evidence type="ECO:0000256" key="2">
    <source>
        <dbReference type="SAM" id="SignalP"/>
    </source>
</evidence>
<feature type="region of interest" description="Disordered" evidence="1">
    <location>
        <begin position="39"/>
        <end position="89"/>
    </location>
</feature>
<keyword evidence="4" id="KW-1185">Reference proteome</keyword>
<organism evidence="3 4">
    <name type="scientific">Trypanosoma rangeli</name>
    <dbReference type="NCBI Taxonomy" id="5698"/>
    <lineage>
        <taxon>Eukaryota</taxon>
        <taxon>Discoba</taxon>
        <taxon>Euglenozoa</taxon>
        <taxon>Kinetoplastea</taxon>
        <taxon>Metakinetoplastina</taxon>
        <taxon>Trypanosomatida</taxon>
        <taxon>Trypanosomatidae</taxon>
        <taxon>Trypanosoma</taxon>
        <taxon>Herpetosoma</taxon>
    </lineage>
</organism>
<protein>
    <submittedName>
        <fullName evidence="3">Uncharacterized protein</fullName>
    </submittedName>
</protein>
<dbReference type="VEuPathDB" id="TriTrypDB:TRSC58_03082"/>
<evidence type="ECO:0000313" key="4">
    <source>
        <dbReference type="Proteomes" id="UP000283634"/>
    </source>
</evidence>
<dbReference type="AlphaFoldDB" id="A0A3R7K3E4"/>
<sequence>MRTSHLFRRKLPSLGCCLFWSAATVALAQGQRASWHTPARFIVSGGGKKGTGNPKASSVKRMPPPPPPRQQRQKPAASSQQAHPEPLLASQRPLLDVDKIIIALTDVFIAYQKHLRACNTVSQATATSHSKIGGENGVRVPFYPPVPLGYIEKHFQPLLLRLLPADVTRGDGNSKAVRVSDNSTDAGINRQHLTSRIQSSGVFTLTSLQRRMVQREEASNEDGTAILLRLRPGVRELAVEIATFLFSLEPQKVTVRRAVPLAVIRRMSLTPAAASFIRHELANDVRRLLLVYTHDVFAVTKNGTMVQLLAASVEDGKGVLPVTLSATTAATREPAQDLVTSAAHTQENVASFTNTEADAKMLPDHVAFPFSAGEEGTVVHMGKRFIAPAAMERYRLSRCLAPFLDFISVIVPVGDGSGGENGSLVVAETDDGFVDFAAIRDRAVANYPSLAPLLVLDHGDLPKLRCGLLLSALSALGVECRWGRSLPPQHQRQQRQLQRLTTNIGSPDGNGPVIPSPSD</sequence>
<comment type="caution">
    <text evidence="3">The sequence shown here is derived from an EMBL/GenBank/DDBJ whole genome shotgun (WGS) entry which is preliminary data.</text>
</comment>
<feature type="signal peptide" evidence="2">
    <location>
        <begin position="1"/>
        <end position="30"/>
    </location>
</feature>
<keyword evidence="2" id="KW-0732">Signal</keyword>
<reference evidence="3 4" key="1">
    <citation type="journal article" date="2018" name="BMC Genomics">
        <title>Genomic comparison of Trypanosoma conorhini and Trypanosoma rangeli to Trypanosoma cruzi strains of high and low virulence.</title>
        <authorList>
            <person name="Bradwell K.R."/>
            <person name="Koparde V.N."/>
            <person name="Matveyev A.V."/>
            <person name="Serrano M.G."/>
            <person name="Alves J.M."/>
            <person name="Parikh H."/>
            <person name="Huang B."/>
            <person name="Lee V."/>
            <person name="Espinosa-Alvarez O."/>
            <person name="Ortiz P.A."/>
            <person name="Costa-Martins A.G."/>
            <person name="Teixeira M.M."/>
            <person name="Buck G.A."/>
        </authorList>
    </citation>
    <scope>NUCLEOTIDE SEQUENCE [LARGE SCALE GENOMIC DNA]</scope>
    <source>
        <strain evidence="3 4">AM80</strain>
    </source>
</reference>
<dbReference type="OrthoDB" id="243924at2759"/>
<dbReference type="RefSeq" id="XP_029236082.1">
    <property type="nucleotide sequence ID" value="XM_029384080.1"/>
</dbReference>
<dbReference type="Proteomes" id="UP000283634">
    <property type="component" value="Unassembled WGS sequence"/>
</dbReference>
<feature type="chain" id="PRO_5018748340" evidence="2">
    <location>
        <begin position="31"/>
        <end position="519"/>
    </location>
</feature>
<dbReference type="GeneID" id="40331213"/>
<evidence type="ECO:0000313" key="3">
    <source>
        <dbReference type="EMBL" id="RNF01006.1"/>
    </source>
</evidence>
<name>A0A3R7K3E4_TRYRA</name>
<accession>A0A3R7K3E4</accession>
<dbReference type="EMBL" id="MKGL01000296">
    <property type="protein sequence ID" value="RNF01006.1"/>
    <property type="molecule type" value="Genomic_DNA"/>
</dbReference>
<proteinExistence type="predicted"/>
<evidence type="ECO:0000256" key="1">
    <source>
        <dbReference type="SAM" id="MobiDB-lite"/>
    </source>
</evidence>
<gene>
    <name evidence="3" type="ORF">TraAM80_07280</name>
</gene>